<dbReference type="BioCyc" id="RCHA213810:RUM_RS10860-MONOMER"/>
<dbReference type="KEGG" id="rch:RUM_22360"/>
<feature type="chain" id="PRO_5039287732" evidence="2">
    <location>
        <begin position="25"/>
        <end position="223"/>
    </location>
</feature>
<dbReference type="AlphaFoldDB" id="D4LF46"/>
<reference evidence="3" key="1">
    <citation type="submission" date="2010-03" db="EMBL/GenBank/DDBJ databases">
        <title>The genome sequence of Ruminococcus sp. 18P13.</title>
        <authorList>
            <consortium name="metaHIT consortium -- http://www.metahit.eu/"/>
            <person name="Pajon A."/>
            <person name="Turner K."/>
            <person name="Parkhill J."/>
            <person name="Bernalier A."/>
        </authorList>
    </citation>
    <scope>NUCLEOTIDE SEQUENCE [LARGE SCALE GENOMIC DNA]</scope>
    <source>
        <strain evidence="3">Type strain: 18P13</strain>
    </source>
</reference>
<keyword evidence="2" id="KW-0732">Signal</keyword>
<evidence type="ECO:0000313" key="3">
    <source>
        <dbReference type="EMBL" id="CBL18241.1"/>
    </source>
</evidence>
<dbReference type="EMBL" id="FP929052">
    <property type="protein sequence ID" value="CBL18241.1"/>
    <property type="molecule type" value="Genomic_DNA"/>
</dbReference>
<evidence type="ECO:0000313" key="4">
    <source>
        <dbReference type="Proteomes" id="UP000007054"/>
    </source>
</evidence>
<evidence type="ECO:0000256" key="1">
    <source>
        <dbReference type="SAM" id="MobiDB-lite"/>
    </source>
</evidence>
<sequence>MGKRILLPLAAALLLTGCSSMQHIENGSSINETQPTTTAPAQTTAPPPATTAAPVTTMSPEQAVTQCSPQELLALGASLYDDACNMLAAFRGAVYPTDPTQTAERPTDHATGLLVTADSVHTPADVQAAFDALFTKDVPYKAADYYFEADGKLYAVVPDAPADPGYVGTELTDVRTEGSRVDFTAVSYYTDPETGEDLPTRTAVFSLIAEEDGWKTAALTLPY</sequence>
<dbReference type="RefSeq" id="WP_015559147.1">
    <property type="nucleotide sequence ID" value="NC_021039.1"/>
</dbReference>
<protein>
    <submittedName>
        <fullName evidence="3">Prokaryotic membrane lipoprotein lipid attachment site</fullName>
    </submittedName>
</protein>
<dbReference type="GeneID" id="83156890"/>
<dbReference type="PATRIC" id="fig|213810.4.peg.2123"/>
<organism evidence="3 4">
    <name type="scientific">Ruminococcus champanellensis (strain DSM 18848 / JCM 17042 / KCTC 15320 / 18P13)</name>
    <dbReference type="NCBI Taxonomy" id="213810"/>
    <lineage>
        <taxon>Bacteria</taxon>
        <taxon>Bacillati</taxon>
        <taxon>Bacillota</taxon>
        <taxon>Clostridia</taxon>
        <taxon>Eubacteriales</taxon>
        <taxon>Oscillospiraceae</taxon>
        <taxon>Ruminococcus</taxon>
    </lineage>
</organism>
<accession>D4LF46</accession>
<dbReference type="HOGENOM" id="CLU_1239396_0_0_9"/>
<feature type="signal peptide" evidence="2">
    <location>
        <begin position="1"/>
        <end position="24"/>
    </location>
</feature>
<feature type="compositionally biased region" description="Low complexity" evidence="1">
    <location>
        <begin position="33"/>
        <end position="57"/>
    </location>
</feature>
<keyword evidence="3" id="KW-0449">Lipoprotein</keyword>
<proteinExistence type="predicted"/>
<reference evidence="3" key="2">
    <citation type="submission" date="2010-03" db="EMBL/GenBank/DDBJ databases">
        <authorList>
            <person name="Pajon A."/>
        </authorList>
    </citation>
    <scope>NUCLEOTIDE SEQUENCE</scope>
    <source>
        <strain evidence="3">Type strain: 18P13</strain>
    </source>
</reference>
<keyword evidence="4" id="KW-1185">Reference proteome</keyword>
<evidence type="ECO:0000256" key="2">
    <source>
        <dbReference type="SAM" id="SignalP"/>
    </source>
</evidence>
<dbReference type="Proteomes" id="UP000007054">
    <property type="component" value="Chromosome"/>
</dbReference>
<gene>
    <name evidence="3" type="ordered locus">RUM_22360</name>
</gene>
<name>D4LF46_RUMC1</name>
<feature type="region of interest" description="Disordered" evidence="1">
    <location>
        <begin position="26"/>
        <end position="60"/>
    </location>
</feature>
<dbReference type="PROSITE" id="PS51257">
    <property type="entry name" value="PROKAR_LIPOPROTEIN"/>
    <property type="match status" value="1"/>
</dbReference>